<dbReference type="InterPro" id="IPR014732">
    <property type="entry name" value="OMPdecase"/>
</dbReference>
<comment type="subunit">
    <text evidence="6">Homodimer.</text>
</comment>
<evidence type="ECO:0000259" key="7">
    <source>
        <dbReference type="SMART" id="SM00934"/>
    </source>
</evidence>
<sequence>MLIVALDVFTATEMKEIVESTKAEVTTYKVGLQLLTSEGPEVIRYLKDLGKTVFLDLKLHEISNSVSSAVKSAGKHGVDMVTVHASGGQKMMESAVEAASEFPNMKVLALTVVTGLNEQDLLDIGVERSIQDQAIKLAQLAERSGCHGVIASPQETKALRLLLAKHMLIVTPGVRPIGSDVQDQHRVGTPVHAVRSGASYIIVGRPIVQAKDPGKSAREINQQIRLAENT</sequence>
<accession>A0ABV4P5T6</accession>
<feature type="active site" description="Proton donor" evidence="6">
    <location>
        <position position="58"/>
    </location>
</feature>
<feature type="binding site" evidence="6">
    <location>
        <position position="184"/>
    </location>
    <ligand>
        <name>substrate</name>
    </ligand>
</feature>
<dbReference type="Pfam" id="PF00215">
    <property type="entry name" value="OMPdecase"/>
    <property type="match status" value="1"/>
</dbReference>
<comment type="caution">
    <text evidence="6">Lacks conserved residue(s) required for the propagation of feature annotation.</text>
</comment>
<feature type="binding site" evidence="6">
    <location>
        <position position="7"/>
    </location>
    <ligand>
        <name>substrate</name>
    </ligand>
</feature>
<reference evidence="8 9" key="1">
    <citation type="submission" date="2024-08" db="EMBL/GenBank/DDBJ databases">
        <authorList>
            <person name="Ishaq N."/>
        </authorList>
    </citation>
    <scope>NUCLEOTIDE SEQUENCE [LARGE SCALE GENOMIC DNA]</scope>
    <source>
        <strain evidence="8 9">DSM 18651</strain>
    </source>
</reference>
<protein>
    <recommendedName>
        <fullName evidence="6">Orotidine 5'-phosphate decarboxylase</fullName>
        <ecNumber evidence="6">4.1.1.23</ecNumber>
    </recommendedName>
    <alternativeName>
        <fullName evidence="6">OMP decarboxylase</fullName>
        <shortName evidence="6">OMPDCase</shortName>
        <shortName evidence="6">OMPdecase</shortName>
    </alternativeName>
</protein>
<dbReference type="Gene3D" id="3.20.20.70">
    <property type="entry name" value="Aldolase class I"/>
    <property type="match status" value="1"/>
</dbReference>
<comment type="function">
    <text evidence="1 6">Catalyzes the decarboxylation of orotidine 5'-monophosphate (OMP) to uridine 5'-monophosphate (UMP).</text>
</comment>
<feature type="domain" description="Orotidine 5'-phosphate decarboxylase" evidence="7">
    <location>
        <begin position="1"/>
        <end position="220"/>
    </location>
</feature>
<dbReference type="NCBIfam" id="NF001273">
    <property type="entry name" value="PRK00230.1"/>
    <property type="match status" value="1"/>
</dbReference>
<dbReference type="InterPro" id="IPR047596">
    <property type="entry name" value="OMPdecase_bac"/>
</dbReference>
<comment type="catalytic activity">
    <reaction evidence="6">
        <text>orotidine 5'-phosphate + H(+) = UMP + CO2</text>
        <dbReference type="Rhea" id="RHEA:11596"/>
        <dbReference type="ChEBI" id="CHEBI:15378"/>
        <dbReference type="ChEBI" id="CHEBI:16526"/>
        <dbReference type="ChEBI" id="CHEBI:57538"/>
        <dbReference type="ChEBI" id="CHEBI:57865"/>
        <dbReference type="EC" id="4.1.1.23"/>
    </reaction>
</comment>
<evidence type="ECO:0000313" key="8">
    <source>
        <dbReference type="EMBL" id="MFA0813377.1"/>
    </source>
</evidence>
<comment type="pathway">
    <text evidence="2 6">Pyrimidine metabolism; UMP biosynthesis via de novo pathway; UMP from orotate: step 2/2.</text>
</comment>
<dbReference type="HAMAP" id="MF_01200_B">
    <property type="entry name" value="OMPdecase_type1_B"/>
    <property type="match status" value="1"/>
</dbReference>
<organism evidence="8 9">
    <name type="scientific">Microbulbifer epialgicus</name>
    <dbReference type="NCBI Taxonomy" id="393907"/>
    <lineage>
        <taxon>Bacteria</taxon>
        <taxon>Pseudomonadati</taxon>
        <taxon>Pseudomonadota</taxon>
        <taxon>Gammaproteobacteria</taxon>
        <taxon>Cellvibrionales</taxon>
        <taxon>Microbulbiferaceae</taxon>
        <taxon>Microbulbifer</taxon>
    </lineage>
</organism>
<keyword evidence="3 6" id="KW-0210">Decarboxylase</keyword>
<comment type="caution">
    <text evidence="8">The sequence shown here is derived from an EMBL/GenBank/DDBJ whole genome shotgun (WGS) entry which is preliminary data.</text>
</comment>
<gene>
    <name evidence="6 8" type="primary">pyrF</name>
    <name evidence="8" type="ORF">ACCI49_20975</name>
</gene>
<name>A0ABV4P5T6_9GAMM</name>
<feature type="binding site" evidence="6">
    <location>
        <position position="114"/>
    </location>
    <ligand>
        <name>substrate</name>
    </ligand>
</feature>
<comment type="similarity">
    <text evidence="6">Belongs to the OMP decarboxylase family. Type 1 subfamily.</text>
</comment>
<dbReference type="PANTHER" id="PTHR32119:SF2">
    <property type="entry name" value="OROTIDINE 5'-PHOSPHATE DECARBOXYLASE"/>
    <property type="match status" value="1"/>
</dbReference>
<evidence type="ECO:0000256" key="3">
    <source>
        <dbReference type="ARBA" id="ARBA00022793"/>
    </source>
</evidence>
<dbReference type="RefSeq" id="WP_371841185.1">
    <property type="nucleotide sequence ID" value="NZ_JBGMEK010000089.1"/>
</dbReference>
<dbReference type="InterPro" id="IPR011060">
    <property type="entry name" value="RibuloseP-bd_barrel"/>
</dbReference>
<evidence type="ECO:0000256" key="4">
    <source>
        <dbReference type="ARBA" id="ARBA00022975"/>
    </source>
</evidence>
<evidence type="ECO:0000256" key="6">
    <source>
        <dbReference type="HAMAP-Rule" id="MF_01200"/>
    </source>
</evidence>
<feature type="binding site" evidence="6">
    <location>
        <position position="29"/>
    </location>
    <ligand>
        <name>substrate</name>
    </ligand>
</feature>
<evidence type="ECO:0000313" key="9">
    <source>
        <dbReference type="Proteomes" id="UP001569428"/>
    </source>
</evidence>
<dbReference type="NCBIfam" id="TIGR01740">
    <property type="entry name" value="pyrF"/>
    <property type="match status" value="1"/>
</dbReference>
<dbReference type="Proteomes" id="UP001569428">
    <property type="component" value="Unassembled WGS sequence"/>
</dbReference>
<dbReference type="InterPro" id="IPR013785">
    <property type="entry name" value="Aldolase_TIM"/>
</dbReference>
<evidence type="ECO:0000256" key="5">
    <source>
        <dbReference type="ARBA" id="ARBA00023239"/>
    </source>
</evidence>
<dbReference type="SMART" id="SM00934">
    <property type="entry name" value="OMPdecase"/>
    <property type="match status" value="1"/>
</dbReference>
<dbReference type="SUPFAM" id="SSF51366">
    <property type="entry name" value="Ribulose-phoshate binding barrel"/>
    <property type="match status" value="1"/>
</dbReference>
<dbReference type="GO" id="GO:0004590">
    <property type="term" value="F:orotidine-5'-phosphate decarboxylase activity"/>
    <property type="evidence" value="ECO:0007669"/>
    <property type="project" value="UniProtKB-EC"/>
</dbReference>
<feature type="binding site" evidence="6">
    <location>
        <position position="204"/>
    </location>
    <ligand>
        <name>substrate</name>
    </ligand>
</feature>
<dbReference type="EC" id="4.1.1.23" evidence="6"/>
<dbReference type="CDD" id="cd04725">
    <property type="entry name" value="OMP_decarboxylase_like"/>
    <property type="match status" value="1"/>
</dbReference>
<dbReference type="InterPro" id="IPR001754">
    <property type="entry name" value="OMPdeCOase_dom"/>
</dbReference>
<proteinExistence type="inferred from homology"/>
<evidence type="ECO:0000256" key="2">
    <source>
        <dbReference type="ARBA" id="ARBA00004861"/>
    </source>
</evidence>
<keyword evidence="5 6" id="KW-0456">Lyase</keyword>
<feature type="binding site" evidence="6">
    <location>
        <position position="175"/>
    </location>
    <ligand>
        <name>substrate</name>
    </ligand>
</feature>
<feature type="binding site" evidence="6">
    <location>
        <position position="205"/>
    </location>
    <ligand>
        <name>substrate</name>
    </ligand>
</feature>
<dbReference type="EMBL" id="JBGMEK010000089">
    <property type="protein sequence ID" value="MFA0813377.1"/>
    <property type="molecule type" value="Genomic_DNA"/>
</dbReference>
<keyword evidence="9" id="KW-1185">Reference proteome</keyword>
<dbReference type="PANTHER" id="PTHR32119">
    <property type="entry name" value="OROTIDINE 5'-PHOSPHATE DECARBOXYLASE"/>
    <property type="match status" value="1"/>
</dbReference>
<keyword evidence="4 6" id="KW-0665">Pyrimidine biosynthesis</keyword>
<evidence type="ECO:0000256" key="1">
    <source>
        <dbReference type="ARBA" id="ARBA00002356"/>
    </source>
</evidence>